<dbReference type="GO" id="GO:0006203">
    <property type="term" value="P:dGTP catabolic process"/>
    <property type="evidence" value="ECO:0007669"/>
    <property type="project" value="TreeGrafter"/>
</dbReference>
<comment type="caution">
    <text evidence="1">The sequence shown here is derived from an EMBL/GenBank/DDBJ whole genome shotgun (WGS) entry which is preliminary data.</text>
</comment>
<dbReference type="GO" id="GO:0035539">
    <property type="term" value="F:8-oxo-7,8-dihydrodeoxyguanosine triphosphate pyrophosphatase activity"/>
    <property type="evidence" value="ECO:0007669"/>
    <property type="project" value="TreeGrafter"/>
</dbReference>
<evidence type="ECO:0000313" key="1">
    <source>
        <dbReference type="EMBL" id="KAG0024675.1"/>
    </source>
</evidence>
<name>A0A9P6T4W1_9FUNG</name>
<evidence type="ECO:0000313" key="2">
    <source>
        <dbReference type="Proteomes" id="UP000703661"/>
    </source>
</evidence>
<dbReference type="CDD" id="cd04678">
    <property type="entry name" value="NUDIX_MTH2_Nudt15"/>
    <property type="match status" value="1"/>
</dbReference>
<gene>
    <name evidence="1" type="primary">NUDT15</name>
    <name evidence="1" type="ORF">BGZ80_010832</name>
</gene>
<sequence>MANLNKSVRVGVGVWIIHGRKALIGQRKGSHCPGETKEETDLDLDPATVKFVAADNNVMSNINKHYVGIFMSGNVKGSTDAKNMEPNKCERWVWVTKEELLDDKGPYRPLFVPLEKFINESDLTPIFA</sequence>
<dbReference type="Proteomes" id="UP000703661">
    <property type="component" value="Unassembled WGS sequence"/>
</dbReference>
<protein>
    <submittedName>
        <fullName evidence="1">Nudix hydrolase 15, mitochondrial</fullName>
    </submittedName>
</protein>
<proteinExistence type="predicted"/>
<dbReference type="GO" id="GO:0005829">
    <property type="term" value="C:cytosol"/>
    <property type="evidence" value="ECO:0007669"/>
    <property type="project" value="TreeGrafter"/>
</dbReference>
<accession>A0A9P6T4W1</accession>
<dbReference type="InterPro" id="IPR015797">
    <property type="entry name" value="NUDIX_hydrolase-like_dom_sf"/>
</dbReference>
<dbReference type="PANTHER" id="PTHR16099:SF5">
    <property type="entry name" value="NUCLEOTIDE TRIPHOSPHATE DIPHOSPHATASE NUDT15"/>
    <property type="match status" value="1"/>
</dbReference>
<reference evidence="1" key="1">
    <citation type="journal article" date="2020" name="Fungal Divers.">
        <title>Resolving the Mortierellaceae phylogeny through synthesis of multi-gene phylogenetics and phylogenomics.</title>
        <authorList>
            <person name="Vandepol N."/>
            <person name="Liber J."/>
            <person name="Desiro A."/>
            <person name="Na H."/>
            <person name="Kennedy M."/>
            <person name="Barry K."/>
            <person name="Grigoriev I.V."/>
            <person name="Miller A.N."/>
            <person name="O'Donnell K."/>
            <person name="Stajich J.E."/>
            <person name="Bonito G."/>
        </authorList>
    </citation>
    <scope>NUCLEOTIDE SEQUENCE</scope>
    <source>
        <strain evidence="1">NRRL 2769</strain>
    </source>
</reference>
<organism evidence="1 2">
    <name type="scientific">Entomortierella chlamydospora</name>
    <dbReference type="NCBI Taxonomy" id="101097"/>
    <lineage>
        <taxon>Eukaryota</taxon>
        <taxon>Fungi</taxon>
        <taxon>Fungi incertae sedis</taxon>
        <taxon>Mucoromycota</taxon>
        <taxon>Mortierellomycotina</taxon>
        <taxon>Mortierellomycetes</taxon>
        <taxon>Mortierellales</taxon>
        <taxon>Mortierellaceae</taxon>
        <taxon>Entomortierella</taxon>
    </lineage>
</organism>
<keyword evidence="2" id="KW-1185">Reference proteome</keyword>
<dbReference type="AlphaFoldDB" id="A0A9P6T4W1"/>
<dbReference type="PANTHER" id="PTHR16099">
    <property type="entry name" value="8-OXO-DGTP DIPHOSPHATES NUDT15"/>
    <property type="match status" value="1"/>
</dbReference>
<dbReference type="EMBL" id="JAAAID010000008">
    <property type="protein sequence ID" value="KAG0024675.1"/>
    <property type="molecule type" value="Genomic_DNA"/>
</dbReference>
<dbReference type="SUPFAM" id="SSF55811">
    <property type="entry name" value="Nudix"/>
    <property type="match status" value="1"/>
</dbReference>
<dbReference type="Gene3D" id="3.90.79.10">
    <property type="entry name" value="Nucleoside Triphosphate Pyrophosphohydrolase"/>
    <property type="match status" value="1"/>
</dbReference>
<keyword evidence="1" id="KW-0378">Hydrolase</keyword>